<dbReference type="GO" id="GO:0090313">
    <property type="term" value="P:regulation of protein targeting to membrane"/>
    <property type="evidence" value="ECO:0007669"/>
    <property type="project" value="TreeGrafter"/>
</dbReference>
<feature type="transmembrane region" description="Helical" evidence="1">
    <location>
        <begin position="7"/>
        <end position="26"/>
    </location>
</feature>
<keyword evidence="4" id="KW-1185">Reference proteome</keyword>
<protein>
    <submittedName>
        <fullName evidence="3">AsmA family protein</fullName>
    </submittedName>
</protein>
<organism evidence="3 4">
    <name type="scientific">Lutibacter oricola</name>
    <dbReference type="NCBI Taxonomy" id="762486"/>
    <lineage>
        <taxon>Bacteria</taxon>
        <taxon>Pseudomonadati</taxon>
        <taxon>Bacteroidota</taxon>
        <taxon>Flavobacteriia</taxon>
        <taxon>Flavobacteriales</taxon>
        <taxon>Flavobacteriaceae</taxon>
        <taxon>Lutibacter</taxon>
    </lineage>
</organism>
<dbReference type="AlphaFoldDB" id="A0A1H3ED57"/>
<accession>A0A1H3ED57</accession>
<sequence>MKKVVKIFIGLLIVILGILIAIPYFFEDKIVELIKETANNNVNAKVDFNNVDISLISSFPNAKVSLNNLLIINKKPFEGDTLASVKNIALKMPISSLFSSSSNKIKVSYISVEEGNINVLVNKNGEANYNIAKENTTSTTENNEEKSGLKLQLDGYSIENSNIYYTDTSSKMTLKLENFNHKGSGNFSEAVSELKTETSSNVSFNYEDASYLKNNSIQLKAAIAMDLNEQKFTFLENEALINQLPLIFDGFVKMNESNQEIDIHFKTPSSEFKNFLALIPEQYSKDISDVKTTGKFSVEGNANGIIDDKHIPKLTIKLASNNASFKYPDLPKTIENIQIKTTILNTTGITNDTKVNIQNLSFKIDDDAFTSSAFISNIINNPKVKAKAKGTIDLVKISKAYPMENVKNLQGIVNADFETAFDMKSIENKQYENTQNSGHINLSNFNYEGDEMASPLDISTAKVTFNTRTVQLNNFEAKTGKSDLKMNGTIENLIGFVLNNEDIKGNFNLNSNNFNVNDFMVAEAETSEKESTENTTTEQLKIPSFLDCTITANASNVVYDNLNLKNTKGTLIIKDEKVDLKNLSSSLFNGNIVLNGNVSTKTKTPTFAFNMGIKNFDIAQSFTQLDMFSALAPIANTLQGKINTDLKVSGNLNDDLTPNLATISGNGLSELLTSKTSLENSKALSLLSSNLNFIDLKKLDLDKIKASIAFENGKVAIKPFNVDYKDIPIEISGKHGFDQTMDYNVTFDVPAKYLGGDAANLIAKLSEQEKDKITVPVTANILGSFTKPSVKTDLKQAVTNLTKQLVAKQKNKLIDKGTNELTKLLNDNKKETDSTKTNSNDLIKNTANDLIKGLFKKKKRDTAKKQ</sequence>
<dbReference type="Pfam" id="PF05170">
    <property type="entry name" value="AsmA"/>
    <property type="match status" value="1"/>
</dbReference>
<dbReference type="RefSeq" id="WP_090124836.1">
    <property type="nucleotide sequence ID" value="NZ_FNNJ01000009.1"/>
</dbReference>
<keyword evidence="1" id="KW-1133">Transmembrane helix</keyword>
<dbReference type="InterPro" id="IPR007844">
    <property type="entry name" value="AsmA"/>
</dbReference>
<dbReference type="GO" id="GO:0005886">
    <property type="term" value="C:plasma membrane"/>
    <property type="evidence" value="ECO:0007669"/>
    <property type="project" value="TreeGrafter"/>
</dbReference>
<name>A0A1H3ED57_9FLAO</name>
<dbReference type="PANTHER" id="PTHR30441">
    <property type="entry name" value="DUF748 DOMAIN-CONTAINING PROTEIN"/>
    <property type="match status" value="1"/>
</dbReference>
<dbReference type="STRING" id="762486.SAMN05444411_10958"/>
<dbReference type="InterPro" id="IPR052894">
    <property type="entry name" value="AsmA-related"/>
</dbReference>
<dbReference type="PANTHER" id="PTHR30441:SF8">
    <property type="entry name" value="DUF748 DOMAIN-CONTAINING PROTEIN"/>
    <property type="match status" value="1"/>
</dbReference>
<dbReference type="EMBL" id="FNNJ01000009">
    <property type="protein sequence ID" value="SDX76673.1"/>
    <property type="molecule type" value="Genomic_DNA"/>
</dbReference>
<evidence type="ECO:0000259" key="2">
    <source>
        <dbReference type="Pfam" id="PF05170"/>
    </source>
</evidence>
<evidence type="ECO:0000256" key="1">
    <source>
        <dbReference type="SAM" id="Phobius"/>
    </source>
</evidence>
<evidence type="ECO:0000313" key="3">
    <source>
        <dbReference type="EMBL" id="SDX76673.1"/>
    </source>
</evidence>
<proteinExistence type="predicted"/>
<keyword evidence="1" id="KW-0812">Transmembrane</keyword>
<dbReference type="OrthoDB" id="596403at2"/>
<evidence type="ECO:0000313" key="4">
    <source>
        <dbReference type="Proteomes" id="UP000199595"/>
    </source>
</evidence>
<feature type="domain" description="AsmA" evidence="2">
    <location>
        <begin position="2"/>
        <end position="478"/>
    </location>
</feature>
<dbReference type="Proteomes" id="UP000199595">
    <property type="component" value="Unassembled WGS sequence"/>
</dbReference>
<gene>
    <name evidence="3" type="ORF">SAMN05444411_10958</name>
</gene>
<keyword evidence="1" id="KW-0472">Membrane</keyword>
<reference evidence="3 4" key="1">
    <citation type="submission" date="2016-10" db="EMBL/GenBank/DDBJ databases">
        <authorList>
            <person name="de Groot N.N."/>
        </authorList>
    </citation>
    <scope>NUCLEOTIDE SEQUENCE [LARGE SCALE GENOMIC DNA]</scope>
    <source>
        <strain evidence="3 4">DSM 24956</strain>
    </source>
</reference>